<protein>
    <submittedName>
        <fullName evidence="1">Uncharacterized protein</fullName>
    </submittedName>
</protein>
<sequence>MSEVRVPGGDLAPRVTVAHIRPLGNNAIVERLASRLPGGVRINQCVPGVDGDLAALRPDLVITHEPSRIVVIIDVTVPFDNKFEASERARLEKINKYKPLADTLIRNGHIVHVDGFVVSALGTWHSNNDRINALLRALGTWNSNNDRINALLRISQRYASLMRKLMISETIAWSRDVYVEHVSGTRQYCVQELTAREATLSTSTPASSPARSNTFATNTSTNVCEIIAA</sequence>
<evidence type="ECO:0000313" key="1">
    <source>
        <dbReference type="EMBL" id="CAD1469988.1"/>
    </source>
</evidence>
<evidence type="ECO:0000313" key="2">
    <source>
        <dbReference type="Proteomes" id="UP000752696"/>
    </source>
</evidence>
<organism evidence="1 2">
    <name type="scientific">Heterotrigona itama</name>
    <dbReference type="NCBI Taxonomy" id="395501"/>
    <lineage>
        <taxon>Eukaryota</taxon>
        <taxon>Metazoa</taxon>
        <taxon>Ecdysozoa</taxon>
        <taxon>Arthropoda</taxon>
        <taxon>Hexapoda</taxon>
        <taxon>Insecta</taxon>
        <taxon>Pterygota</taxon>
        <taxon>Neoptera</taxon>
        <taxon>Endopterygota</taxon>
        <taxon>Hymenoptera</taxon>
        <taxon>Apocrita</taxon>
        <taxon>Aculeata</taxon>
        <taxon>Apoidea</taxon>
        <taxon>Anthophila</taxon>
        <taxon>Apidae</taxon>
        <taxon>Heterotrigona</taxon>
    </lineage>
</organism>
<dbReference type="Proteomes" id="UP000752696">
    <property type="component" value="Unassembled WGS sequence"/>
</dbReference>
<dbReference type="AlphaFoldDB" id="A0A6V7GXG4"/>
<dbReference type="OrthoDB" id="7615470at2759"/>
<name>A0A6V7GXG4_9HYME</name>
<gene>
    <name evidence="1" type="ORF">MHI_LOCUS171351</name>
</gene>
<accession>A0A6V7GXG4</accession>
<dbReference type="EMBL" id="CAJDYZ010003268">
    <property type="protein sequence ID" value="CAD1469988.1"/>
    <property type="molecule type" value="Genomic_DNA"/>
</dbReference>
<proteinExistence type="predicted"/>
<comment type="caution">
    <text evidence="1">The sequence shown here is derived from an EMBL/GenBank/DDBJ whole genome shotgun (WGS) entry which is preliminary data.</text>
</comment>
<keyword evidence="2" id="KW-1185">Reference proteome</keyword>
<reference evidence="1" key="1">
    <citation type="submission" date="2020-07" db="EMBL/GenBank/DDBJ databases">
        <authorList>
            <person name="Nazaruddin N."/>
        </authorList>
    </citation>
    <scope>NUCLEOTIDE SEQUENCE</scope>
</reference>